<dbReference type="InterPro" id="IPR004155">
    <property type="entry name" value="PBS_lyase_HEAT"/>
</dbReference>
<feature type="non-terminal residue" evidence="3">
    <location>
        <position position="1"/>
    </location>
</feature>
<evidence type="ECO:0000256" key="2">
    <source>
        <dbReference type="SAM" id="SignalP"/>
    </source>
</evidence>
<accession>A0A813EYY9</accession>
<dbReference type="Gene3D" id="1.25.10.10">
    <property type="entry name" value="Leucine-rich Repeat Variant"/>
    <property type="match status" value="2"/>
</dbReference>
<name>A0A813EYY9_POLGL</name>
<feature type="region of interest" description="Disordered" evidence="1">
    <location>
        <begin position="620"/>
        <end position="658"/>
    </location>
</feature>
<protein>
    <submittedName>
        <fullName evidence="3">Uncharacterized protein</fullName>
    </submittedName>
</protein>
<reference evidence="3" key="1">
    <citation type="submission" date="2021-02" db="EMBL/GenBank/DDBJ databases">
        <authorList>
            <person name="Dougan E. K."/>
            <person name="Rhodes N."/>
            <person name="Thang M."/>
            <person name="Chan C."/>
        </authorList>
    </citation>
    <scope>NUCLEOTIDE SEQUENCE</scope>
</reference>
<dbReference type="Proteomes" id="UP000654075">
    <property type="component" value="Unassembled WGS sequence"/>
</dbReference>
<evidence type="ECO:0000313" key="4">
    <source>
        <dbReference type="Proteomes" id="UP000654075"/>
    </source>
</evidence>
<gene>
    <name evidence="3" type="ORF">PGLA1383_LOCUS25129</name>
</gene>
<dbReference type="EMBL" id="CAJNNV010020791">
    <property type="protein sequence ID" value="CAE8607189.1"/>
    <property type="molecule type" value="Genomic_DNA"/>
</dbReference>
<dbReference type="Pfam" id="PF13646">
    <property type="entry name" value="HEAT_2"/>
    <property type="match status" value="1"/>
</dbReference>
<feature type="region of interest" description="Disordered" evidence="1">
    <location>
        <begin position="317"/>
        <end position="336"/>
    </location>
</feature>
<feature type="compositionally biased region" description="Acidic residues" evidence="1">
    <location>
        <begin position="774"/>
        <end position="785"/>
    </location>
</feature>
<dbReference type="InterPro" id="IPR011989">
    <property type="entry name" value="ARM-like"/>
</dbReference>
<dbReference type="SUPFAM" id="SSF48371">
    <property type="entry name" value="ARM repeat"/>
    <property type="match status" value="1"/>
</dbReference>
<dbReference type="SMART" id="SM00567">
    <property type="entry name" value="EZ_HEAT"/>
    <property type="match status" value="5"/>
</dbReference>
<feature type="region of interest" description="Disordered" evidence="1">
    <location>
        <begin position="760"/>
        <end position="803"/>
    </location>
</feature>
<feature type="compositionally biased region" description="Basic and acidic residues" evidence="1">
    <location>
        <begin position="786"/>
        <end position="796"/>
    </location>
</feature>
<dbReference type="InterPro" id="IPR016024">
    <property type="entry name" value="ARM-type_fold"/>
</dbReference>
<keyword evidence="2" id="KW-0732">Signal</keyword>
<feature type="compositionally biased region" description="Gly residues" evidence="1">
    <location>
        <begin position="760"/>
        <end position="770"/>
    </location>
</feature>
<comment type="caution">
    <text evidence="3">The sequence shown here is derived from an EMBL/GenBank/DDBJ whole genome shotgun (WGS) entry which is preliminary data.</text>
</comment>
<feature type="compositionally biased region" description="Low complexity" evidence="1">
    <location>
        <begin position="620"/>
        <end position="629"/>
    </location>
</feature>
<sequence>AGTTAVLLPLAFGGSAAAASQGLAQVALAFQPGGLPLALRWGPGDGAPGLASAVAVLHCAQFLDCRHLARCASDELAVALAYRCSDAAEVGLLFDGGTGTLGSEGFGASVAAARLLEAAGARVLGERGSCFAQAWADGQSPLAQLPAECVAEVLGRADAFVRDDWGVRELLQPLEEHLWYSQQVQAQPGRTAGQAGQAAGDATDARSFLEGLVPRKSAFHSLPFRERQELEEATAAAAAVDPVVAEPFILHALEVVLSRCQRYAGSSLLLAAVAAQALRELAAPALRVRAVQLLAKLGQPGASAALAKGALRAVLRQAEEEEEREEGGGGGSAVPALGPAATVRSLGLDAAWQVRLAACEALVSVSSKGKRGTALDGEVAASLVRAAQHGFFEVRAAAVRSLGSLPEVAEVSAELSVAPALVEALGDDDWRARALNALSNLACRPDSSAAQVSETAKELVPAISVFASAKLHLRAVLCGVGQAAPGRRARVAAVEVLGDALVLLAGTCALDGASGGEADVTQAGWKLVFKFSGSLSFQASAREWQAPVAPVAAAVEEGKEPPDAALEEALALVGRALSDRSPLVRMAASRALGGADGPPFRARIAELCLRIVDGAVLQGSESPLSTSSGPPSPGACPSPSVLRRRMAGGMDSPARQDPEQALQLLRVTAEPGDKRAVLAAVGVLRRGLESSSGCPSVPPLPDGARSAAADALGGLASPTNPEALAALLAGLRDPDSQAAATPYQVQDACFRALDDLGLGGAPRGGHGNGASEGAETDQLDQLETEAETRRGRRTQDQKAGAELGDEQAMAAAILALEPRCVFVN</sequence>
<feature type="chain" id="PRO_5032945382" evidence="2">
    <location>
        <begin position="19"/>
        <end position="824"/>
    </location>
</feature>
<keyword evidence="4" id="KW-1185">Reference proteome</keyword>
<organism evidence="3 4">
    <name type="scientific">Polarella glacialis</name>
    <name type="common">Dinoflagellate</name>
    <dbReference type="NCBI Taxonomy" id="89957"/>
    <lineage>
        <taxon>Eukaryota</taxon>
        <taxon>Sar</taxon>
        <taxon>Alveolata</taxon>
        <taxon>Dinophyceae</taxon>
        <taxon>Suessiales</taxon>
        <taxon>Suessiaceae</taxon>
        <taxon>Polarella</taxon>
    </lineage>
</organism>
<evidence type="ECO:0000256" key="1">
    <source>
        <dbReference type="SAM" id="MobiDB-lite"/>
    </source>
</evidence>
<proteinExistence type="predicted"/>
<feature type="signal peptide" evidence="2">
    <location>
        <begin position="1"/>
        <end position="18"/>
    </location>
</feature>
<dbReference type="AlphaFoldDB" id="A0A813EYY9"/>
<evidence type="ECO:0000313" key="3">
    <source>
        <dbReference type="EMBL" id="CAE8607189.1"/>
    </source>
</evidence>